<dbReference type="VEuPathDB" id="FungiDB:BO70DRAFT_398356"/>
<dbReference type="AlphaFoldDB" id="A0A317VUG3"/>
<dbReference type="RefSeq" id="XP_025397476.1">
    <property type="nucleotide sequence ID" value="XM_025546776.1"/>
</dbReference>
<dbReference type="GeneID" id="37069013"/>
<keyword evidence="2" id="KW-1185">Reference proteome</keyword>
<organism evidence="1 2">
    <name type="scientific">Aspergillus heteromorphus CBS 117.55</name>
    <dbReference type="NCBI Taxonomy" id="1448321"/>
    <lineage>
        <taxon>Eukaryota</taxon>
        <taxon>Fungi</taxon>
        <taxon>Dikarya</taxon>
        <taxon>Ascomycota</taxon>
        <taxon>Pezizomycotina</taxon>
        <taxon>Eurotiomycetes</taxon>
        <taxon>Eurotiomycetidae</taxon>
        <taxon>Eurotiales</taxon>
        <taxon>Aspergillaceae</taxon>
        <taxon>Aspergillus</taxon>
        <taxon>Aspergillus subgen. Circumdati</taxon>
    </lineage>
</organism>
<evidence type="ECO:0000313" key="2">
    <source>
        <dbReference type="Proteomes" id="UP000247233"/>
    </source>
</evidence>
<reference evidence="1 2" key="1">
    <citation type="submission" date="2016-12" db="EMBL/GenBank/DDBJ databases">
        <title>The genomes of Aspergillus section Nigri reveals drivers in fungal speciation.</title>
        <authorList>
            <consortium name="DOE Joint Genome Institute"/>
            <person name="Vesth T.C."/>
            <person name="Nybo J."/>
            <person name="Theobald S."/>
            <person name="Brandl J."/>
            <person name="Frisvad J.C."/>
            <person name="Nielsen K.F."/>
            <person name="Lyhne E.K."/>
            <person name="Kogle M.E."/>
            <person name="Kuo A."/>
            <person name="Riley R."/>
            <person name="Clum A."/>
            <person name="Nolan M."/>
            <person name="Lipzen A."/>
            <person name="Salamov A."/>
            <person name="Henrissat B."/>
            <person name="Wiebenga A."/>
            <person name="De Vries R.P."/>
            <person name="Grigoriev I.V."/>
            <person name="Mortensen U.H."/>
            <person name="Andersen M.R."/>
            <person name="Baker S.E."/>
        </authorList>
    </citation>
    <scope>NUCLEOTIDE SEQUENCE [LARGE SCALE GENOMIC DNA]</scope>
    <source>
        <strain evidence="1 2">CBS 117.55</strain>
    </source>
</reference>
<comment type="caution">
    <text evidence="1">The sequence shown here is derived from an EMBL/GenBank/DDBJ whole genome shotgun (WGS) entry which is preliminary data.</text>
</comment>
<proteinExistence type="predicted"/>
<dbReference type="EMBL" id="MSFL01000021">
    <property type="protein sequence ID" value="PWY75510.1"/>
    <property type="molecule type" value="Genomic_DNA"/>
</dbReference>
<accession>A0A317VUG3</accession>
<name>A0A317VUG3_9EURO</name>
<dbReference type="STRING" id="1448321.A0A317VUG3"/>
<dbReference type="Proteomes" id="UP000247233">
    <property type="component" value="Unassembled WGS sequence"/>
</dbReference>
<evidence type="ECO:0000313" key="1">
    <source>
        <dbReference type="EMBL" id="PWY75510.1"/>
    </source>
</evidence>
<gene>
    <name evidence="1" type="ORF">BO70DRAFT_398356</name>
</gene>
<sequence>MHYSIVEAQKATTAYYGTILIIFAADCNLTDTSSHHLSSNLLEFVANETLKQCDSAQLQTFSYYYKNWGEANQALIFPHCEIGSETEWGMNPDFSSIEYFLGVGTWCIFFDSSSPF</sequence>
<protein>
    <submittedName>
        <fullName evidence="1">Uncharacterized protein</fullName>
    </submittedName>
</protein>